<dbReference type="PANTHER" id="PTHR47926">
    <property type="entry name" value="PENTATRICOPEPTIDE REPEAT-CONTAINING PROTEIN"/>
    <property type="match status" value="1"/>
</dbReference>
<evidence type="ECO:0000256" key="2">
    <source>
        <dbReference type="PROSITE-ProRule" id="PRU00708"/>
    </source>
</evidence>
<dbReference type="EMBL" id="KZ305018">
    <property type="protein sequence ID" value="PIA64975.1"/>
    <property type="molecule type" value="Genomic_DNA"/>
</dbReference>
<dbReference type="STRING" id="218851.A0A2G5FAH8"/>
<dbReference type="FunFam" id="1.25.40.10:FF:001325">
    <property type="entry name" value="Tetratricopeptide repeat (TPR)-like superfamily protein"/>
    <property type="match status" value="1"/>
</dbReference>
<dbReference type="GO" id="GO:0009451">
    <property type="term" value="P:RNA modification"/>
    <property type="evidence" value="ECO:0007669"/>
    <property type="project" value="InterPro"/>
</dbReference>
<feature type="repeat" description="PPR" evidence="2">
    <location>
        <begin position="593"/>
        <end position="627"/>
    </location>
</feature>
<evidence type="ECO:0000313" key="5">
    <source>
        <dbReference type="Proteomes" id="UP000230069"/>
    </source>
</evidence>
<dbReference type="SUPFAM" id="SSF48452">
    <property type="entry name" value="TPR-like"/>
    <property type="match status" value="1"/>
</dbReference>
<dbReference type="Pfam" id="PF01535">
    <property type="entry name" value="PPR"/>
    <property type="match status" value="6"/>
</dbReference>
<evidence type="ECO:0000259" key="3">
    <source>
        <dbReference type="Pfam" id="PF14432"/>
    </source>
</evidence>
<dbReference type="InParanoid" id="A0A2G5FAH8"/>
<dbReference type="Pfam" id="PF13041">
    <property type="entry name" value="PPR_2"/>
    <property type="match status" value="3"/>
</dbReference>
<feature type="repeat" description="PPR" evidence="2">
    <location>
        <begin position="492"/>
        <end position="526"/>
    </location>
</feature>
<dbReference type="InterPro" id="IPR011990">
    <property type="entry name" value="TPR-like_helical_dom_sf"/>
</dbReference>
<dbReference type="FunFam" id="1.25.40.10:FF:000366">
    <property type="entry name" value="Pentatricopeptide (PPR) repeat-containing protein"/>
    <property type="match status" value="1"/>
</dbReference>
<dbReference type="OrthoDB" id="1902591at2759"/>
<feature type="repeat" description="PPR" evidence="2">
    <location>
        <begin position="694"/>
        <end position="728"/>
    </location>
</feature>
<dbReference type="PROSITE" id="PS51375">
    <property type="entry name" value="PPR"/>
    <property type="match status" value="6"/>
</dbReference>
<dbReference type="InterPro" id="IPR032867">
    <property type="entry name" value="DYW_dom"/>
</dbReference>
<accession>A0A2G5FAH8</accession>
<dbReference type="InterPro" id="IPR046848">
    <property type="entry name" value="E_motif"/>
</dbReference>
<dbReference type="Pfam" id="PF14432">
    <property type="entry name" value="DYW_deaminase"/>
    <property type="match status" value="1"/>
</dbReference>
<dbReference type="FunFam" id="1.25.40.10:FF:000196">
    <property type="entry name" value="Pentatricopeptide repeat-containing protein At4g14850"/>
    <property type="match status" value="1"/>
</dbReference>
<dbReference type="FunFam" id="1.25.40.10:FF:000031">
    <property type="entry name" value="Pentatricopeptide repeat-containing protein mitochondrial"/>
    <property type="match status" value="2"/>
</dbReference>
<organism evidence="4 5">
    <name type="scientific">Aquilegia coerulea</name>
    <name type="common">Rocky mountain columbine</name>
    <dbReference type="NCBI Taxonomy" id="218851"/>
    <lineage>
        <taxon>Eukaryota</taxon>
        <taxon>Viridiplantae</taxon>
        <taxon>Streptophyta</taxon>
        <taxon>Embryophyta</taxon>
        <taxon>Tracheophyta</taxon>
        <taxon>Spermatophyta</taxon>
        <taxon>Magnoliopsida</taxon>
        <taxon>Ranunculales</taxon>
        <taxon>Ranunculaceae</taxon>
        <taxon>Thalictroideae</taxon>
        <taxon>Aquilegia</taxon>
    </lineage>
</organism>
<reference evidence="4 5" key="1">
    <citation type="submission" date="2017-09" db="EMBL/GenBank/DDBJ databases">
        <title>WGS assembly of Aquilegia coerulea Goldsmith.</title>
        <authorList>
            <person name="Hodges S."/>
            <person name="Kramer E."/>
            <person name="Nordborg M."/>
            <person name="Tomkins J."/>
            <person name="Borevitz J."/>
            <person name="Derieg N."/>
            <person name="Yan J."/>
            <person name="Mihaltcheva S."/>
            <person name="Hayes R.D."/>
            <person name="Rokhsar D."/>
        </authorList>
    </citation>
    <scope>NUCLEOTIDE SEQUENCE [LARGE SCALE GENOMIC DNA]</scope>
    <source>
        <strain evidence="5">cv. Goldsmith</strain>
    </source>
</reference>
<dbReference type="Proteomes" id="UP000230069">
    <property type="component" value="Unassembled WGS sequence"/>
</dbReference>
<dbReference type="Pfam" id="PF20431">
    <property type="entry name" value="E_motif"/>
    <property type="match status" value="1"/>
</dbReference>
<dbReference type="GO" id="GO:0003723">
    <property type="term" value="F:RNA binding"/>
    <property type="evidence" value="ECO:0007669"/>
    <property type="project" value="InterPro"/>
</dbReference>
<dbReference type="FunFam" id="1.25.40.10:FF:000073">
    <property type="entry name" value="Pentatricopeptide repeat-containing protein chloroplastic"/>
    <property type="match status" value="2"/>
</dbReference>
<feature type="repeat" description="PPR" evidence="2">
    <location>
        <begin position="158"/>
        <end position="192"/>
    </location>
</feature>
<feature type="repeat" description="PPR" evidence="2">
    <location>
        <begin position="290"/>
        <end position="324"/>
    </location>
</feature>
<dbReference type="InterPro" id="IPR046960">
    <property type="entry name" value="PPR_At4g14850-like_plant"/>
</dbReference>
<gene>
    <name evidence="4" type="ORF">AQUCO_00100445v1</name>
</gene>
<dbReference type="Gene3D" id="1.25.40.10">
    <property type="entry name" value="Tetratricopeptide repeat domain"/>
    <property type="match status" value="7"/>
</dbReference>
<dbReference type="NCBIfam" id="TIGR00756">
    <property type="entry name" value="PPR"/>
    <property type="match status" value="6"/>
</dbReference>
<proteinExistence type="predicted"/>
<evidence type="ECO:0000313" key="4">
    <source>
        <dbReference type="EMBL" id="PIA64975.1"/>
    </source>
</evidence>
<dbReference type="InterPro" id="IPR002885">
    <property type="entry name" value="PPR_rpt"/>
</dbReference>
<dbReference type="AlphaFoldDB" id="A0A2G5FAH8"/>
<keyword evidence="5" id="KW-1185">Reference proteome</keyword>
<keyword evidence="1" id="KW-0677">Repeat</keyword>
<dbReference type="GO" id="GO:0008270">
    <property type="term" value="F:zinc ion binding"/>
    <property type="evidence" value="ECO:0007669"/>
    <property type="project" value="InterPro"/>
</dbReference>
<sequence length="1001" mass="112647">MLCTPYNYRGCFVFPSFSIFQTRFQLHGGSSKKRFMGSNTLPISVFEISKTPPSGNFHWNEFLGENKSTPLIKNVNKNTSIQFQRLQRKPKLFSLNNVTSVVETRGREAVSVKRNFWDYKERLRNYSYMLQTCASKGRYLRDGKAVHGNVIRSCLEPDSHLWTCLVNMYAKCRRFESARYLLDKMPERDVVSWTALIAGFVSEGNGIEGVNLYYLMRMEGVLPNGFTFATVLKASSMCFVLEIGKQVHGEVIKLGFLSDVYVGSALVDLYAKCSEMELSKSVFSCMPEQNAISWNALLSGYARIGYGEEVIKLFNSMTESETRFSEYTLSSVLKGCAISGNLRKGQEIHSLVVKIGTKLDGFVSSALVDMYSKCGMAEDAYKVFVRIKNPDVVSWSGMIACLDQQGYNYEAAKLFSEMMRTGVRPNQFTLASLVCTATALNDLRYGDSIHACICKLGFESDNTVSNALVTMYMKTGSIEDGCRVFDAMIDQDLVSWNSLLSGFHDGDSCDQGPRIFSQMLVEGYKPNKYTYISILRSCSTLANIYLGQQLHGHVVKNSLSNDGFVGTALVDMYTKCGSLEDAHVVFQQMKERDVFTWTVIITGYANVNQGEKSMKYFRQMQREGVCPNESTLASCLRGCTGIASLENGRQLHSRIIKAGHSDDTFIMSALVDLYGKCGCIEEAETTFNSLVSRDVVSWNTMICGYSQHGRGEKALQAFENMLNEGVTPDEITFIGVLSACSHVGLIEDGKKHFDSMRKVYEISPTLKHYACMVDILGRAGRLQEVETLIEKMTDTPDFSIWQTVLGACIRHGNVEFAEKAAEKLFDLEPQMDSTYILLSNIYAAKGRWEDVAKIRGRMSSQGVKKEPGCSWVEIDGQVHVFLPKDTSHRKVKEIYQKLDEVSYKLMLAGYVPDTDSVLHDVTEREKKESLLYHSERMALAFSLISMQPAKPIRIFKNLRICGDCHNAIKLISDMTNRDIIVRDISRFHHFQNGSCSCNDYW</sequence>
<name>A0A2G5FAH8_AQUCA</name>
<protein>
    <recommendedName>
        <fullName evidence="3">DYW domain-containing protein</fullName>
    </recommendedName>
</protein>
<evidence type="ECO:0000256" key="1">
    <source>
        <dbReference type="ARBA" id="ARBA00022737"/>
    </source>
</evidence>
<feature type="domain" description="DYW" evidence="3">
    <location>
        <begin position="909"/>
        <end position="1001"/>
    </location>
</feature>
<feature type="repeat" description="PPR" evidence="2">
    <location>
        <begin position="391"/>
        <end position="425"/>
    </location>
</feature>